<evidence type="ECO:0000313" key="8">
    <source>
        <dbReference type="Proteomes" id="UP000178315"/>
    </source>
</evidence>
<dbReference type="PANTHER" id="PTHR32347">
    <property type="entry name" value="EFFLUX SYSTEM COMPONENT YKNX-RELATED"/>
    <property type="match status" value="1"/>
</dbReference>
<dbReference type="AlphaFoldDB" id="A0A1G2ABA1"/>
<dbReference type="InterPro" id="IPR006143">
    <property type="entry name" value="RND_pump_MFP"/>
</dbReference>
<dbReference type="Gene3D" id="2.40.30.170">
    <property type="match status" value="1"/>
</dbReference>
<keyword evidence="5" id="KW-0812">Transmembrane</keyword>
<keyword evidence="5" id="KW-0472">Membrane</keyword>
<dbReference type="GO" id="GO:0016020">
    <property type="term" value="C:membrane"/>
    <property type="evidence" value="ECO:0007669"/>
    <property type="project" value="InterPro"/>
</dbReference>
<proteinExistence type="inferred from homology"/>
<dbReference type="SUPFAM" id="SSF111369">
    <property type="entry name" value="HlyD-like secretion proteins"/>
    <property type="match status" value="1"/>
</dbReference>
<evidence type="ECO:0000256" key="5">
    <source>
        <dbReference type="SAM" id="Phobius"/>
    </source>
</evidence>
<accession>A0A1G2ABA1</accession>
<gene>
    <name evidence="7" type="ORF">A3H61_04330</name>
</gene>
<feature type="transmembrane region" description="Helical" evidence="5">
    <location>
        <begin position="56"/>
        <end position="74"/>
    </location>
</feature>
<feature type="coiled-coil region" evidence="4">
    <location>
        <begin position="165"/>
        <end position="239"/>
    </location>
</feature>
<dbReference type="Pfam" id="PF25967">
    <property type="entry name" value="RND-MFP_C"/>
    <property type="match status" value="1"/>
</dbReference>
<dbReference type="GO" id="GO:0022857">
    <property type="term" value="F:transmembrane transporter activity"/>
    <property type="evidence" value="ECO:0007669"/>
    <property type="project" value="InterPro"/>
</dbReference>
<protein>
    <recommendedName>
        <fullName evidence="6">Multidrug resistance protein MdtA-like C-terminal permuted SH3 domain-containing protein</fullName>
    </recommendedName>
</protein>
<dbReference type="InterPro" id="IPR058627">
    <property type="entry name" value="MdtA-like_C"/>
</dbReference>
<dbReference type="EMBL" id="MHJU01000003">
    <property type="protein sequence ID" value="OGY74131.1"/>
    <property type="molecule type" value="Genomic_DNA"/>
</dbReference>
<dbReference type="NCBIfam" id="TIGR01730">
    <property type="entry name" value="RND_mfp"/>
    <property type="match status" value="1"/>
</dbReference>
<evidence type="ECO:0000256" key="2">
    <source>
        <dbReference type="ARBA" id="ARBA00009477"/>
    </source>
</evidence>
<evidence type="ECO:0000256" key="1">
    <source>
        <dbReference type="ARBA" id="ARBA00004196"/>
    </source>
</evidence>
<evidence type="ECO:0000259" key="6">
    <source>
        <dbReference type="Pfam" id="PF25967"/>
    </source>
</evidence>
<dbReference type="InterPro" id="IPR050465">
    <property type="entry name" value="UPF0194_transport"/>
</dbReference>
<evidence type="ECO:0000313" key="7">
    <source>
        <dbReference type="EMBL" id="OGY74131.1"/>
    </source>
</evidence>
<dbReference type="Gene3D" id="2.40.420.20">
    <property type="match status" value="1"/>
</dbReference>
<feature type="coiled-coil region" evidence="4">
    <location>
        <begin position="441"/>
        <end position="468"/>
    </location>
</feature>
<evidence type="ECO:0000256" key="3">
    <source>
        <dbReference type="ARBA" id="ARBA00023054"/>
    </source>
</evidence>
<keyword evidence="3 4" id="KW-0175">Coiled coil</keyword>
<keyword evidence="5" id="KW-1133">Transmembrane helix</keyword>
<organism evidence="7 8">
    <name type="scientific">Candidatus Jacksonbacteria bacterium RIFCSPLOWO2_02_FULL_44_20</name>
    <dbReference type="NCBI Taxonomy" id="1798460"/>
    <lineage>
        <taxon>Bacteria</taxon>
        <taxon>Candidatus Jacksoniibacteriota</taxon>
    </lineage>
</organism>
<dbReference type="Gene3D" id="2.40.50.100">
    <property type="match status" value="1"/>
</dbReference>
<evidence type="ECO:0000256" key="4">
    <source>
        <dbReference type="SAM" id="Coils"/>
    </source>
</evidence>
<sequence length="675" mass="74156">MRHKRKSSYLSLACTLSKYGKHVKLGVKKQKTFDILHSVWFDNLLFIMKISPARKITLAFLAIFTLGLIVYGALRQQKKRLPEFIQAERRNVSEIVSATGKVVAENYVSLAFERGGKVVEHQLKVGDKIKHGDILAKLDEQELSQKVKEQEASRLSALGAEEQALAALAREKTRLSEILRGARKEELELAQIKLRGAKEDLDNAELSLSALQNQRLNDEAKAEEEKKDARINLKTVEEKANIDLQNFYDDTNDISANAYTLANDAIRNQIDALFSDDASGNPHLTFGTSDTQLRASVENERAKAEITLNEMKLDLLINANSEETSKELIEKMKTHLSEILSFLRDLYRATDEAASISDATILSYQTSVNTATTNINTAIANNNNHAQSISVQKAVNSQAITTAQTRLNSAIASQKTTSAGYDSKISTGEGALQSAKIKVEIASEELRLKQAGATAEEIQSQMARVKEQEAAVSSARARTLSEDASTAGAKAELQKMTLVSPIDGIITSDAIEIGEIAAPNTTIITIIGNTPYQIEVFIPEIDIVKLELGDASEITLDAYGDDLKLIAKIIMIEPAETLIEGVATYKIKLAFENSDERVKPGMTANIEIITDKRENVIAIPARLVVNENTDRYVKIADQSGAVLKRDVVIGLLGSDGYVEIKEGLQEDEQVVIMNE</sequence>
<dbReference type="Proteomes" id="UP000178315">
    <property type="component" value="Unassembled WGS sequence"/>
</dbReference>
<comment type="caution">
    <text evidence="7">The sequence shown here is derived from an EMBL/GenBank/DDBJ whole genome shotgun (WGS) entry which is preliminary data.</text>
</comment>
<comment type="similarity">
    <text evidence="2">Belongs to the membrane fusion protein (MFP) (TC 8.A.1) family.</text>
</comment>
<comment type="subcellular location">
    <subcellularLocation>
        <location evidence="1">Cell envelope</location>
    </subcellularLocation>
</comment>
<dbReference type="GO" id="GO:0030313">
    <property type="term" value="C:cell envelope"/>
    <property type="evidence" value="ECO:0007669"/>
    <property type="project" value="UniProtKB-SubCell"/>
</dbReference>
<reference evidence="7 8" key="1">
    <citation type="journal article" date="2016" name="Nat. Commun.">
        <title>Thousands of microbial genomes shed light on interconnected biogeochemical processes in an aquifer system.</title>
        <authorList>
            <person name="Anantharaman K."/>
            <person name="Brown C.T."/>
            <person name="Hug L.A."/>
            <person name="Sharon I."/>
            <person name="Castelle C.J."/>
            <person name="Probst A.J."/>
            <person name="Thomas B.C."/>
            <person name="Singh A."/>
            <person name="Wilkins M.J."/>
            <person name="Karaoz U."/>
            <person name="Brodie E.L."/>
            <person name="Williams K.H."/>
            <person name="Hubbard S.S."/>
            <person name="Banfield J.F."/>
        </authorList>
    </citation>
    <scope>NUCLEOTIDE SEQUENCE [LARGE SCALE GENOMIC DNA]</scope>
</reference>
<feature type="domain" description="Multidrug resistance protein MdtA-like C-terminal permuted SH3" evidence="6">
    <location>
        <begin position="615"/>
        <end position="672"/>
    </location>
</feature>
<name>A0A1G2ABA1_9BACT</name>